<protein>
    <submittedName>
        <fullName evidence="1">Uncharacterized protein</fullName>
    </submittedName>
</protein>
<accession>A0A219YC47</accession>
<evidence type="ECO:0000313" key="1">
    <source>
        <dbReference type="EMBL" id="APU01517.1"/>
    </source>
</evidence>
<reference evidence="1 2" key="1">
    <citation type="journal article" date="2017" name="Sci. Rep.">
        <title>Characterization and diversity of phages infecting Aeromonas salmonicida subsp. salmonicida.</title>
        <authorList>
            <person name="Vincent A.T."/>
            <person name="Paquet V.E."/>
            <person name="Bernatchez A."/>
            <person name="Tremblay D.M."/>
            <person name="Moineau S."/>
            <person name="Charette S.J."/>
        </authorList>
    </citation>
    <scope>NUCLEOTIDE SEQUENCE [LARGE SCALE GENOMIC DNA]</scope>
</reference>
<sequence>MTRNEKYKLGVSKFIKKGLTLIQSSIMYKQTDPEWEEKDEIYCYLNKDDKEIYIIKRLGSCCGPWLSVSCRILRRKGYAEFNFDDTIEADYMGGKRTAYRVMFTSEPEVVYNENFPFYKSNLIQIYEKLTK</sequence>
<proteinExistence type="predicted"/>
<dbReference type="EMBL" id="KY290955">
    <property type="protein sequence ID" value="APU01517.1"/>
    <property type="molecule type" value="Genomic_DNA"/>
</dbReference>
<dbReference type="Proteomes" id="UP000225215">
    <property type="component" value="Segment"/>
</dbReference>
<name>A0A219YC47_9CAUD</name>
<organism evidence="1 2">
    <name type="scientific">Aeromonas phage 65.2</name>
    <dbReference type="NCBI Taxonomy" id="1932896"/>
    <lineage>
        <taxon>Viruses</taxon>
        <taxon>Duplodnaviria</taxon>
        <taxon>Heunggongvirae</taxon>
        <taxon>Uroviricota</taxon>
        <taxon>Caudoviricetes</taxon>
        <taxon>Pantevenvirales</taxon>
        <taxon>Straboviridae</taxon>
        <taxon>Emmerichvirinae</taxon>
        <taxon>Ishigurovirus</taxon>
        <taxon>Ishigurovirus osborne</taxon>
    </lineage>
</organism>
<evidence type="ECO:0000313" key="2">
    <source>
        <dbReference type="Proteomes" id="UP000225215"/>
    </source>
</evidence>